<dbReference type="InterPro" id="IPR015424">
    <property type="entry name" value="PyrdxlP-dep_Trfase"/>
</dbReference>
<evidence type="ECO:0000259" key="9">
    <source>
        <dbReference type="Pfam" id="PF00266"/>
    </source>
</evidence>
<dbReference type="PIRSF" id="PIRSF005572">
    <property type="entry name" value="NifS"/>
    <property type="match status" value="1"/>
</dbReference>
<evidence type="ECO:0000256" key="2">
    <source>
        <dbReference type="ARBA" id="ARBA00002824"/>
    </source>
</evidence>
<dbReference type="PANTHER" id="PTHR43586:SF8">
    <property type="entry name" value="CYSTEINE DESULFURASE 1, CHLOROPLASTIC"/>
    <property type="match status" value="1"/>
</dbReference>
<dbReference type="InterPro" id="IPR016454">
    <property type="entry name" value="Cysteine_dSase"/>
</dbReference>
<evidence type="ECO:0000313" key="10">
    <source>
        <dbReference type="EMBL" id="BAU57271.1"/>
    </source>
</evidence>
<dbReference type="SUPFAM" id="SSF53383">
    <property type="entry name" value="PLP-dependent transferases"/>
    <property type="match status" value="1"/>
</dbReference>
<dbReference type="NCBIfam" id="TIGR01979">
    <property type="entry name" value="sufS"/>
    <property type="match status" value="1"/>
</dbReference>
<dbReference type="EC" id="2.8.1.7" evidence="4"/>
<evidence type="ECO:0000256" key="7">
    <source>
        <dbReference type="ARBA" id="ARBA00022898"/>
    </source>
</evidence>
<dbReference type="RefSeq" id="WP_096408092.1">
    <property type="nucleotide sequence ID" value="NZ_AP017372.2"/>
</dbReference>
<dbReference type="PANTHER" id="PTHR43586">
    <property type="entry name" value="CYSTEINE DESULFURASE"/>
    <property type="match status" value="1"/>
</dbReference>
<dbReference type="GO" id="GO:0030170">
    <property type="term" value="F:pyridoxal phosphate binding"/>
    <property type="evidence" value="ECO:0007669"/>
    <property type="project" value="InterPro"/>
</dbReference>
<dbReference type="Pfam" id="PF00266">
    <property type="entry name" value="Aminotran_5"/>
    <property type="match status" value="1"/>
</dbReference>
<reference evidence="10" key="1">
    <citation type="submission" date="2016-02" db="EMBL/GenBank/DDBJ databases">
        <title>Halorhodospira halochloris DSM-1059 complete genome, version 2.</title>
        <authorList>
            <person name="Tsukatani Y."/>
        </authorList>
    </citation>
    <scope>NUCLEOTIDE SEQUENCE</scope>
    <source>
        <strain evidence="10">DSM 1059</strain>
    </source>
</reference>
<dbReference type="InterPro" id="IPR010970">
    <property type="entry name" value="Cys_dSase_SufS"/>
</dbReference>
<dbReference type="AlphaFoldDB" id="A0A0X8X880"/>
<evidence type="ECO:0000313" key="11">
    <source>
        <dbReference type="Proteomes" id="UP000218890"/>
    </source>
</evidence>
<dbReference type="GO" id="GO:0031071">
    <property type="term" value="F:cysteine desulfurase activity"/>
    <property type="evidence" value="ECO:0007669"/>
    <property type="project" value="UniProtKB-EC"/>
</dbReference>
<keyword evidence="11" id="KW-1185">Reference proteome</keyword>
<dbReference type="Gene3D" id="3.40.640.10">
    <property type="entry name" value="Type I PLP-dependent aspartate aminotransferase-like (Major domain)"/>
    <property type="match status" value="1"/>
</dbReference>
<protein>
    <recommendedName>
        <fullName evidence="5">Probable cysteine desulfurase</fullName>
        <ecNumber evidence="4">2.8.1.7</ecNumber>
    </recommendedName>
</protein>
<evidence type="ECO:0000256" key="6">
    <source>
        <dbReference type="ARBA" id="ARBA00022679"/>
    </source>
</evidence>
<evidence type="ECO:0000256" key="1">
    <source>
        <dbReference type="ARBA" id="ARBA00001933"/>
    </source>
</evidence>
<sequence>MSKDIDMAVATAAKAFDVESVRADFPVLQRRLQDKRLIYLDSAASAQKPQAVIDAEMDCYRRYYANVHRGLHTLSQECTREFEAARSKAKEFINAPDSREIIFVRGTTEAINLVASSFLAPRLEPGDEILITHLEHHSNIVPWQLLEQRCGAKLRVVPINDQGEIELDSVAELMNERTKLVSVSHVSNTLGTVNPVSDIVTMAKGRGIPVLVDGAQAAPHLPIDVQQLEADFYAFSGHKVYGPTGIGVLYGRYDLLAQMQPYQGGGDMIKRVSFGGTEFAEPPARFEAGTPNIAGAIGLGAAIDYLNSFDRRQVAEHEEALLEYAVERIAQIEGVSLIGKPDKRAGAISFVMAGPHPNDVAMLLDEQGIAVRAGHHCTQPLMESYGVPATVRASVGLYNGYEDIDQLVVGLGKISRMFANIQ</sequence>
<dbReference type="OrthoDB" id="9808002at2"/>
<keyword evidence="7" id="KW-0663">Pyridoxal phosphate</keyword>
<dbReference type="CDD" id="cd06453">
    <property type="entry name" value="SufS_like"/>
    <property type="match status" value="1"/>
</dbReference>
<dbReference type="KEGG" id="hhk:HH1059_05840"/>
<keyword evidence="6" id="KW-0808">Transferase</keyword>
<evidence type="ECO:0000256" key="5">
    <source>
        <dbReference type="ARBA" id="ARBA00021850"/>
    </source>
</evidence>
<comment type="cofactor">
    <cofactor evidence="1">
        <name>pyridoxal 5'-phosphate</name>
        <dbReference type="ChEBI" id="CHEBI:597326"/>
    </cofactor>
</comment>
<dbReference type="InterPro" id="IPR000192">
    <property type="entry name" value="Aminotrans_V_dom"/>
</dbReference>
<comment type="function">
    <text evidence="2">Catalyzes the removal of elemental sulfur and selenium atoms from L-cysteine, L-cystine, L-selenocysteine, and L-selenocystine to produce L-alanine.</text>
</comment>
<evidence type="ECO:0000256" key="4">
    <source>
        <dbReference type="ARBA" id="ARBA00012239"/>
    </source>
</evidence>
<comment type="catalytic activity">
    <reaction evidence="8">
        <text>(sulfur carrier)-H + L-cysteine = (sulfur carrier)-SH + L-alanine</text>
        <dbReference type="Rhea" id="RHEA:43892"/>
        <dbReference type="Rhea" id="RHEA-COMP:14737"/>
        <dbReference type="Rhea" id="RHEA-COMP:14739"/>
        <dbReference type="ChEBI" id="CHEBI:29917"/>
        <dbReference type="ChEBI" id="CHEBI:35235"/>
        <dbReference type="ChEBI" id="CHEBI:57972"/>
        <dbReference type="ChEBI" id="CHEBI:64428"/>
        <dbReference type="EC" id="2.8.1.7"/>
    </reaction>
</comment>
<dbReference type="EMBL" id="AP017372">
    <property type="protein sequence ID" value="BAU57271.1"/>
    <property type="molecule type" value="Genomic_DNA"/>
</dbReference>
<evidence type="ECO:0000256" key="3">
    <source>
        <dbReference type="ARBA" id="ARBA00010447"/>
    </source>
</evidence>
<dbReference type="InterPro" id="IPR015421">
    <property type="entry name" value="PyrdxlP-dep_Trfase_major"/>
</dbReference>
<proteinExistence type="inferred from homology"/>
<dbReference type="Proteomes" id="UP000218890">
    <property type="component" value="Chromosome"/>
</dbReference>
<accession>A0A0X8X880</accession>
<feature type="domain" description="Aminotransferase class V" evidence="9">
    <location>
        <begin position="38"/>
        <end position="407"/>
    </location>
</feature>
<comment type="similarity">
    <text evidence="3">Belongs to the class-V pyridoxal-phosphate-dependent aminotransferase family. Csd subfamily.</text>
</comment>
<name>A0A0X8X880_HALHR</name>
<gene>
    <name evidence="10" type="ORF">HH1059_05840</name>
</gene>
<dbReference type="InterPro" id="IPR015422">
    <property type="entry name" value="PyrdxlP-dep_Trfase_small"/>
</dbReference>
<evidence type="ECO:0000256" key="8">
    <source>
        <dbReference type="ARBA" id="ARBA00050776"/>
    </source>
</evidence>
<dbReference type="GO" id="GO:0006534">
    <property type="term" value="P:cysteine metabolic process"/>
    <property type="evidence" value="ECO:0007669"/>
    <property type="project" value="InterPro"/>
</dbReference>
<organism evidence="10 11">
    <name type="scientific">Halorhodospira halochloris</name>
    <name type="common">Ectothiorhodospira halochloris</name>
    <dbReference type="NCBI Taxonomy" id="1052"/>
    <lineage>
        <taxon>Bacteria</taxon>
        <taxon>Pseudomonadati</taxon>
        <taxon>Pseudomonadota</taxon>
        <taxon>Gammaproteobacteria</taxon>
        <taxon>Chromatiales</taxon>
        <taxon>Ectothiorhodospiraceae</taxon>
        <taxon>Halorhodospira</taxon>
    </lineage>
</organism>
<dbReference type="Gene3D" id="3.90.1150.10">
    <property type="entry name" value="Aspartate Aminotransferase, domain 1"/>
    <property type="match status" value="1"/>
</dbReference>